<dbReference type="SUPFAM" id="SSF52200">
    <property type="entry name" value="Toll/Interleukin receptor TIR domain"/>
    <property type="match status" value="1"/>
</dbReference>
<dbReference type="RefSeq" id="WP_307348957.1">
    <property type="nucleotide sequence ID" value="NZ_JAUSVS010000003.1"/>
</dbReference>
<dbReference type="InterPro" id="IPR035897">
    <property type="entry name" value="Toll_tir_struct_dom_sf"/>
</dbReference>
<organism evidence="3 4">
    <name type="scientific">Caulobacter ginsengisoli</name>
    <dbReference type="NCBI Taxonomy" id="400775"/>
    <lineage>
        <taxon>Bacteria</taxon>
        <taxon>Pseudomonadati</taxon>
        <taxon>Pseudomonadota</taxon>
        <taxon>Alphaproteobacteria</taxon>
        <taxon>Caulobacterales</taxon>
        <taxon>Caulobacteraceae</taxon>
        <taxon>Caulobacter</taxon>
    </lineage>
</organism>
<comment type="caution">
    <text evidence="3">The sequence shown here is derived from an EMBL/GenBank/DDBJ whole genome shotgun (WGS) entry which is preliminary data.</text>
</comment>
<dbReference type="EMBL" id="JAUSVS010000003">
    <property type="protein sequence ID" value="MDQ0464349.1"/>
    <property type="molecule type" value="Genomic_DNA"/>
</dbReference>
<dbReference type="Proteomes" id="UP001228905">
    <property type="component" value="Unassembled WGS sequence"/>
</dbReference>
<accession>A0ABU0IQQ6</accession>
<dbReference type="PROSITE" id="PS50104">
    <property type="entry name" value="TIR"/>
    <property type="match status" value="1"/>
</dbReference>
<proteinExistence type="predicted"/>
<sequence length="359" mass="38177">MNDVYIAYRREDRSFAERLANALQMSGLSVWWDRELEAGAGWRARIETELNESSCVIALWSAHSVGPDGEFVQDEAERAQARGVLLPVVIDKVKPPVGFGGKQTVDLSGWNGDLLDKNYSKVRAAAQGAAAGGAATTLTSTSRRLRLTAYAATALALFSGVMGFSNNVASVQKPVCKVGLIRACLCRPLGLGGVPTAKEDKAWAAAIGRTDGEGLRSYLASYPSGVYSTEAQARLAACRLSEAETWSPDVRLQPLIVPTSLKASRSEAAAKADALARSSEEAEFICGGYAQGEYRLTAASGQAQRWRCTPRDGGYSCGFDGQAVCKVQVRKAERVEQCKAPQATQNPSTPAAGGSHRAP</sequence>
<dbReference type="InterPro" id="IPR000157">
    <property type="entry name" value="TIR_dom"/>
</dbReference>
<dbReference type="Pfam" id="PF13676">
    <property type="entry name" value="TIR_2"/>
    <property type="match status" value="1"/>
</dbReference>
<gene>
    <name evidence="3" type="ORF">QO010_002130</name>
</gene>
<keyword evidence="4" id="KW-1185">Reference proteome</keyword>
<name>A0ABU0IQQ6_9CAUL</name>
<evidence type="ECO:0000313" key="4">
    <source>
        <dbReference type="Proteomes" id="UP001228905"/>
    </source>
</evidence>
<dbReference type="Gene3D" id="3.40.50.10140">
    <property type="entry name" value="Toll/interleukin-1 receptor homology (TIR) domain"/>
    <property type="match status" value="1"/>
</dbReference>
<reference evidence="3 4" key="1">
    <citation type="submission" date="2023-07" db="EMBL/GenBank/DDBJ databases">
        <title>Genomic Encyclopedia of Type Strains, Phase IV (KMG-IV): sequencing the most valuable type-strain genomes for metagenomic binning, comparative biology and taxonomic classification.</title>
        <authorList>
            <person name="Goeker M."/>
        </authorList>
    </citation>
    <scope>NUCLEOTIDE SEQUENCE [LARGE SCALE GENOMIC DNA]</scope>
    <source>
        <strain evidence="3 4">DSM 18695</strain>
    </source>
</reference>
<feature type="domain" description="TIR" evidence="2">
    <location>
        <begin position="1"/>
        <end position="126"/>
    </location>
</feature>
<evidence type="ECO:0000313" key="3">
    <source>
        <dbReference type="EMBL" id="MDQ0464349.1"/>
    </source>
</evidence>
<dbReference type="SMART" id="SM00255">
    <property type="entry name" value="TIR"/>
    <property type="match status" value="1"/>
</dbReference>
<feature type="region of interest" description="Disordered" evidence="1">
    <location>
        <begin position="336"/>
        <end position="359"/>
    </location>
</feature>
<protein>
    <recommendedName>
        <fullName evidence="2">TIR domain-containing protein</fullName>
    </recommendedName>
</protein>
<evidence type="ECO:0000259" key="2">
    <source>
        <dbReference type="PROSITE" id="PS50104"/>
    </source>
</evidence>
<evidence type="ECO:0000256" key="1">
    <source>
        <dbReference type="SAM" id="MobiDB-lite"/>
    </source>
</evidence>